<proteinExistence type="predicted"/>
<comment type="caution">
    <text evidence="1">The sequence shown here is derived from an EMBL/GenBank/DDBJ whole genome shotgun (WGS) entry which is preliminary data.</text>
</comment>
<dbReference type="AlphaFoldDB" id="A0A8T1RPV0"/>
<dbReference type="EMBL" id="CM031809">
    <property type="protein sequence ID" value="KAG6668766.1"/>
    <property type="molecule type" value="Genomic_DNA"/>
</dbReference>
<name>A0A8T1RPV0_CARIL</name>
<reference evidence="1" key="1">
    <citation type="submission" date="2020-12" db="EMBL/GenBank/DDBJ databases">
        <title>WGS assembly of Carya illinoinensis cv. Pawnee.</title>
        <authorList>
            <person name="Platts A."/>
            <person name="Shu S."/>
            <person name="Wright S."/>
            <person name="Barry K."/>
            <person name="Edger P."/>
            <person name="Pires J.C."/>
            <person name="Schmutz J."/>
        </authorList>
    </citation>
    <scope>NUCLEOTIDE SEQUENCE</scope>
    <source>
        <tissue evidence="1">Leaf</tissue>
    </source>
</reference>
<evidence type="ECO:0000313" key="1">
    <source>
        <dbReference type="EMBL" id="KAG6668766.1"/>
    </source>
</evidence>
<evidence type="ECO:0000313" key="2">
    <source>
        <dbReference type="Proteomes" id="UP000811609"/>
    </source>
</evidence>
<sequence>MEKSPFFFGKNVKIGTRLAKEVRQQLTDLLLEHRDVWNRRRNHRIQVDYRPKGTLDQTEEQKFWYRKIRGDRRGSGQVSSSWVYGNTIPGGAGDNGTMNNDLDTKLMMAFQRNGVLII</sequence>
<protein>
    <submittedName>
        <fullName evidence="1">Uncharacterized protein</fullName>
    </submittedName>
</protein>
<keyword evidence="2" id="KW-1185">Reference proteome</keyword>
<gene>
    <name evidence="1" type="ORF">CIPAW_01G194300</name>
</gene>
<accession>A0A8T1RPV0</accession>
<dbReference type="Proteomes" id="UP000811609">
    <property type="component" value="Chromosome 1"/>
</dbReference>
<organism evidence="1 2">
    <name type="scientific">Carya illinoinensis</name>
    <name type="common">Pecan</name>
    <dbReference type="NCBI Taxonomy" id="32201"/>
    <lineage>
        <taxon>Eukaryota</taxon>
        <taxon>Viridiplantae</taxon>
        <taxon>Streptophyta</taxon>
        <taxon>Embryophyta</taxon>
        <taxon>Tracheophyta</taxon>
        <taxon>Spermatophyta</taxon>
        <taxon>Magnoliopsida</taxon>
        <taxon>eudicotyledons</taxon>
        <taxon>Gunneridae</taxon>
        <taxon>Pentapetalae</taxon>
        <taxon>rosids</taxon>
        <taxon>fabids</taxon>
        <taxon>Fagales</taxon>
        <taxon>Juglandaceae</taxon>
        <taxon>Carya</taxon>
    </lineage>
</organism>